<dbReference type="Pfam" id="PF00534">
    <property type="entry name" value="Glycos_transf_1"/>
    <property type="match status" value="1"/>
</dbReference>
<name>A0A8J6CIL2_9ROSI</name>
<dbReference type="InterPro" id="IPR038013">
    <property type="entry name" value="ALG11"/>
</dbReference>
<evidence type="ECO:0000256" key="9">
    <source>
        <dbReference type="ARBA" id="ARBA00022989"/>
    </source>
</evidence>
<evidence type="ECO:0000256" key="7">
    <source>
        <dbReference type="ARBA" id="ARBA00022692"/>
    </source>
</evidence>
<evidence type="ECO:0000256" key="8">
    <source>
        <dbReference type="ARBA" id="ARBA00022824"/>
    </source>
</evidence>
<organism evidence="15 16">
    <name type="scientific">Gossypium anomalum</name>
    <dbReference type="NCBI Taxonomy" id="47600"/>
    <lineage>
        <taxon>Eukaryota</taxon>
        <taxon>Viridiplantae</taxon>
        <taxon>Streptophyta</taxon>
        <taxon>Embryophyta</taxon>
        <taxon>Tracheophyta</taxon>
        <taxon>Spermatophyta</taxon>
        <taxon>Magnoliopsida</taxon>
        <taxon>eudicotyledons</taxon>
        <taxon>Gunneridae</taxon>
        <taxon>Pentapetalae</taxon>
        <taxon>rosids</taxon>
        <taxon>malvids</taxon>
        <taxon>Malvales</taxon>
        <taxon>Malvaceae</taxon>
        <taxon>Malvoideae</taxon>
        <taxon>Gossypium</taxon>
    </lineage>
</organism>
<proteinExistence type="inferred from homology"/>
<keyword evidence="16" id="KW-1185">Reference proteome</keyword>
<dbReference type="Pfam" id="PF15924">
    <property type="entry name" value="ALG11_N"/>
    <property type="match status" value="1"/>
</dbReference>
<dbReference type="EC" id="2.4.1.131" evidence="3 12"/>
<dbReference type="UniPathway" id="UPA00378"/>
<evidence type="ECO:0000256" key="11">
    <source>
        <dbReference type="ARBA" id="ARBA00045065"/>
    </source>
</evidence>
<dbReference type="InterPro" id="IPR001296">
    <property type="entry name" value="Glyco_trans_1"/>
</dbReference>
<dbReference type="SUPFAM" id="SSF53756">
    <property type="entry name" value="UDP-Glycosyltransferase/glycogen phosphorylase"/>
    <property type="match status" value="1"/>
</dbReference>
<evidence type="ECO:0000256" key="5">
    <source>
        <dbReference type="ARBA" id="ARBA00022676"/>
    </source>
</evidence>
<evidence type="ECO:0000259" key="13">
    <source>
        <dbReference type="Pfam" id="PF00534"/>
    </source>
</evidence>
<dbReference type="EMBL" id="JAHUZN010000013">
    <property type="protein sequence ID" value="KAG8473814.1"/>
    <property type="molecule type" value="Genomic_DNA"/>
</dbReference>
<dbReference type="GO" id="GO:0005789">
    <property type="term" value="C:endoplasmic reticulum membrane"/>
    <property type="evidence" value="ECO:0007669"/>
    <property type="project" value="UniProtKB-SubCell"/>
</dbReference>
<feature type="transmembrane region" description="Helical" evidence="12">
    <location>
        <begin position="6"/>
        <end position="26"/>
    </location>
</feature>
<evidence type="ECO:0000313" key="16">
    <source>
        <dbReference type="Proteomes" id="UP000701853"/>
    </source>
</evidence>
<keyword evidence="5 12" id="KW-0328">Glycosyltransferase</keyword>
<comment type="caution">
    <text evidence="15">The sequence shown here is derived from an EMBL/GenBank/DDBJ whole genome shotgun (WGS) entry which is preliminary data.</text>
</comment>
<accession>A0A8J6CIL2</accession>
<evidence type="ECO:0000256" key="3">
    <source>
        <dbReference type="ARBA" id="ARBA00012645"/>
    </source>
</evidence>
<keyword evidence="10 12" id="KW-0472">Membrane</keyword>
<comment type="catalytic activity">
    <reaction evidence="11 12">
        <text>an alpha-D-Man-(1-&gt;3)-[alpha-D-Man-(1-&gt;6)]-beta-D-Man-(1-&gt;4)-beta-D-GlcNAc-(1-&gt;4)-alpha-D-GlcNAc-diphospho-di-trans,poly-cis-dolichol + 2 GDP-alpha-D-mannose = an alpha-D-Man-(1-&gt;2)-alpha-D-Man-(1-&gt;2)-alpha-D-Man-(1-&gt;3)-[alpha-D-Man-(1-&gt;6)]-beta-D-Man-(1-&gt;4)-beta-D-GlcNAc-(1-&gt;4)-alpha-D-GlcNAc-diphospho-di-trans,poly-cis-dolichol + 2 GDP + 2 H(+)</text>
        <dbReference type="Rhea" id="RHEA:29523"/>
        <dbReference type="Rhea" id="RHEA-COMP:19515"/>
        <dbReference type="Rhea" id="RHEA-COMP:19516"/>
        <dbReference type="ChEBI" id="CHEBI:15378"/>
        <dbReference type="ChEBI" id="CHEBI:57527"/>
        <dbReference type="ChEBI" id="CHEBI:58189"/>
        <dbReference type="ChEBI" id="CHEBI:132511"/>
        <dbReference type="ChEBI" id="CHEBI:132515"/>
        <dbReference type="EC" id="2.4.1.131"/>
    </reaction>
    <physiologicalReaction direction="left-to-right" evidence="11 12">
        <dbReference type="Rhea" id="RHEA:29524"/>
    </physiologicalReaction>
</comment>
<dbReference type="CDD" id="cd03806">
    <property type="entry name" value="GT4_ALG11-like"/>
    <property type="match status" value="1"/>
</dbReference>
<keyword evidence="9 12" id="KW-1133">Transmembrane helix</keyword>
<evidence type="ECO:0000256" key="1">
    <source>
        <dbReference type="ARBA" id="ARBA00004389"/>
    </source>
</evidence>
<dbReference type="PANTHER" id="PTHR45919">
    <property type="entry name" value="GDP-MAN:MAN(3)GLCNAC(2)-PP-DOL ALPHA-1,2-MANNOSYLTRANSFERASE"/>
    <property type="match status" value="1"/>
</dbReference>
<evidence type="ECO:0000256" key="2">
    <source>
        <dbReference type="ARBA" id="ARBA00004922"/>
    </source>
</evidence>
<feature type="transmembrane region" description="Helical" evidence="12">
    <location>
        <begin position="204"/>
        <end position="225"/>
    </location>
</feature>
<dbReference type="GO" id="GO:0004377">
    <property type="term" value="F:GDP-Man:Man(3)GlcNAc(2)-PP-Dol alpha-1,2-mannosyltransferase activity"/>
    <property type="evidence" value="ECO:0007669"/>
    <property type="project" value="UniProtKB-UniRule"/>
</dbReference>
<evidence type="ECO:0000256" key="6">
    <source>
        <dbReference type="ARBA" id="ARBA00022679"/>
    </source>
</evidence>
<feature type="domain" description="Glycosyl transferase family 1" evidence="13">
    <location>
        <begin position="266"/>
        <end position="436"/>
    </location>
</feature>
<protein>
    <recommendedName>
        <fullName evidence="4 12">GDP-Man:Man(3)GlcNAc(2)-PP-Dol alpha-1,2-mannosyltransferase</fullName>
        <ecNumber evidence="3 12">2.4.1.131</ecNumber>
    </recommendedName>
</protein>
<evidence type="ECO:0000256" key="4">
    <source>
        <dbReference type="ARBA" id="ARBA00022018"/>
    </source>
</evidence>
<dbReference type="OrthoDB" id="2276068at2759"/>
<dbReference type="GO" id="GO:0006487">
    <property type="term" value="P:protein N-linked glycosylation"/>
    <property type="evidence" value="ECO:0007669"/>
    <property type="project" value="TreeGrafter"/>
</dbReference>
<evidence type="ECO:0000259" key="14">
    <source>
        <dbReference type="Pfam" id="PF15924"/>
    </source>
</evidence>
<feature type="domain" description="ALG11 mannosyltransferase N-terminal" evidence="14">
    <location>
        <begin position="34"/>
        <end position="239"/>
    </location>
</feature>
<dbReference type="AlphaFoldDB" id="A0A8J6CIL2"/>
<dbReference type="InterPro" id="IPR031814">
    <property type="entry name" value="ALG11_N"/>
</dbReference>
<comment type="function">
    <text evidence="12">GDP-Man:Man(3)GlcNAc(2)-PP-Dol alpha-1,2-mannosyltransferase that operates in the biosynthetic pathway of dolichol-linked oligosaccharides, the glycan precursors employed in protein asparagine (N)-glycosylation. The assembly of dolichol-linked oligosaccharides begins on the cytosolic side of the endoplasmic reticulum membrane and finishes in its lumen. The sequential addition of sugars to dolichol pyrophosphate produces dolichol-linked oligosaccharides containing fourteen sugars, including two GlcNAcs, nine mannoses and three glucoses. Once assembled, the oligosaccharide is transferred from the lipid to nascent proteins by oligosaccharyltransferases. Catalyzes, on the cytoplasmic face of the endoplasmic reticulum, the addition of the fourth and fifth mannose residues to the dolichol-linked oligosaccharide chain, to produce Man(5)GlcNAc(2)-PP-dolichol core oligosaccharide.</text>
</comment>
<keyword evidence="6 12" id="KW-0808">Transferase</keyword>
<gene>
    <name evidence="15" type="ORF">CXB51_035878</name>
</gene>
<evidence type="ECO:0000256" key="10">
    <source>
        <dbReference type="ARBA" id="ARBA00023136"/>
    </source>
</evidence>
<dbReference type="PANTHER" id="PTHR45919:SF1">
    <property type="entry name" value="GDP-MAN:MAN(3)GLCNAC(2)-PP-DOL ALPHA-1,2-MANNOSYLTRANSFERASE"/>
    <property type="match status" value="1"/>
</dbReference>
<comment type="subcellular location">
    <subcellularLocation>
        <location evidence="1">Endoplasmic reticulum membrane</location>
        <topology evidence="1">Single-pass membrane protein</topology>
    </subcellularLocation>
</comment>
<dbReference type="FunFam" id="3.40.50.2000:FF:000156">
    <property type="entry name" value="GDP-Man:Man(3)GlcNAc(2)-PP-Dol alpha-1,2-mannosyltransferase"/>
    <property type="match status" value="1"/>
</dbReference>
<dbReference type="Proteomes" id="UP000701853">
    <property type="component" value="Chromosome 13"/>
</dbReference>
<evidence type="ECO:0000256" key="12">
    <source>
        <dbReference type="RuleBase" id="RU367051"/>
    </source>
</evidence>
<dbReference type="Gene3D" id="3.40.50.2000">
    <property type="entry name" value="Glycogen Phosphorylase B"/>
    <property type="match status" value="1"/>
</dbReference>
<evidence type="ECO:0000313" key="15">
    <source>
        <dbReference type="EMBL" id="KAG8473814.1"/>
    </source>
</evidence>
<reference evidence="15 16" key="1">
    <citation type="journal article" date="2021" name="bioRxiv">
        <title>The Gossypium anomalum genome as a resource for cotton improvement and evolutionary analysis of hybrid incompatibility.</title>
        <authorList>
            <person name="Grover C.E."/>
            <person name="Yuan D."/>
            <person name="Arick M.A."/>
            <person name="Miller E.R."/>
            <person name="Hu G."/>
            <person name="Peterson D.G."/>
            <person name="Wendel J.F."/>
            <person name="Udall J.A."/>
        </authorList>
    </citation>
    <scope>NUCLEOTIDE SEQUENCE [LARGE SCALE GENOMIC DNA]</scope>
    <source>
        <strain evidence="15">JFW-Udall</strain>
        <tissue evidence="15">Leaf</tissue>
    </source>
</reference>
<sequence length="488" mass="55346">MLNWILCWSLITLPLATILLLASQILNHRRNKKRAVGFFHPYTNDGGGGERVLWCAVKAIQEQNPDLDSVIFSGDNDASSQSLMSRATDRFGVHLLYPPKVVHLNRRKWIEETTYPHFTMIGQSLGSVYLSWEALNKFTPLYYFDTSGYAFTYPIARLFGCKVICYTHYPTISLDMVSRVRQRSSMYNNDAVIAKSTWLSRCKIIYYTVFSMMYGMVGSCAHLVMVNSSWTQSHIEKLWGIPKRIKRVYPPCDTSGLQALPLERSVETPKIISVAQFRPEKAHSLQLEAFSVAIKKLDEHSRRPKLQFVGSCRNKSDEERLQNLKDKAVQLNIQDDVEFHKNVMYRDLVSLLGGAVAGIHSMIDEHFGISVVEYMAAGAIPIAHNSAGPKMDIVLDEDGQQTGFLAQNVEEYADAVLKIVKMPESERLKIATAARRRASRFSEQRFYDDLKAAIRPIICDHTDIENNSYTCSCLLGFFTLSIQSLEKA</sequence>
<keyword evidence="7 12" id="KW-0812">Transmembrane</keyword>
<comment type="similarity">
    <text evidence="12">Belongs to the glycosyltransferase group 1 family. Glycosyltransferase 4 subfamily.</text>
</comment>
<comment type="pathway">
    <text evidence="2 12">Protein modification; protein glycosylation.</text>
</comment>
<keyword evidence="8 12" id="KW-0256">Endoplasmic reticulum</keyword>